<sequence length="83" mass="9427">MTHTTEQRIRMKAYEIWLREGCPEGSDQRHWDMAKKFIAGEEAKSALTSRFFEVPETDEAASPPAVMAPVKRKAARVSKAKPH</sequence>
<evidence type="ECO:0000313" key="1">
    <source>
        <dbReference type="EMBL" id="GLS22350.1"/>
    </source>
</evidence>
<reference evidence="2" key="1">
    <citation type="journal article" date="2019" name="Int. J. Syst. Evol. Microbiol.">
        <title>The Global Catalogue of Microorganisms (GCM) 10K type strain sequencing project: providing services to taxonomists for standard genome sequencing and annotation.</title>
        <authorList>
            <consortium name="The Broad Institute Genomics Platform"/>
            <consortium name="The Broad Institute Genome Sequencing Center for Infectious Disease"/>
            <person name="Wu L."/>
            <person name="Ma J."/>
        </authorList>
    </citation>
    <scope>NUCLEOTIDE SEQUENCE [LARGE SCALE GENOMIC DNA]</scope>
    <source>
        <strain evidence="2">NBRC 101365</strain>
    </source>
</reference>
<proteinExistence type="predicted"/>
<dbReference type="InterPro" id="IPR021327">
    <property type="entry name" value="DUF2934"/>
</dbReference>
<name>A0ABQ6CRA8_9HYPH</name>
<comment type="caution">
    <text evidence="1">The sequence shown here is derived from an EMBL/GenBank/DDBJ whole genome shotgun (WGS) entry which is preliminary data.</text>
</comment>
<dbReference type="RefSeq" id="WP_284315319.1">
    <property type="nucleotide sequence ID" value="NZ_BSPC01000059.1"/>
</dbReference>
<dbReference type="Pfam" id="PF11154">
    <property type="entry name" value="DUF2934"/>
    <property type="match status" value="1"/>
</dbReference>
<dbReference type="Proteomes" id="UP001156882">
    <property type="component" value="Unassembled WGS sequence"/>
</dbReference>
<protein>
    <recommendedName>
        <fullName evidence="3">DUF2934 domain-containing protein</fullName>
    </recommendedName>
</protein>
<accession>A0ABQ6CRA8</accession>
<organism evidence="1 2">
    <name type="scientific">Labrys miyagiensis</name>
    <dbReference type="NCBI Taxonomy" id="346912"/>
    <lineage>
        <taxon>Bacteria</taxon>
        <taxon>Pseudomonadati</taxon>
        <taxon>Pseudomonadota</taxon>
        <taxon>Alphaproteobacteria</taxon>
        <taxon>Hyphomicrobiales</taxon>
        <taxon>Xanthobacteraceae</taxon>
        <taxon>Labrys</taxon>
    </lineage>
</organism>
<keyword evidence="2" id="KW-1185">Reference proteome</keyword>
<dbReference type="EMBL" id="BSPC01000059">
    <property type="protein sequence ID" value="GLS22350.1"/>
    <property type="molecule type" value="Genomic_DNA"/>
</dbReference>
<evidence type="ECO:0008006" key="3">
    <source>
        <dbReference type="Google" id="ProtNLM"/>
    </source>
</evidence>
<gene>
    <name evidence="1" type="ORF">GCM10007874_53680</name>
</gene>
<evidence type="ECO:0000313" key="2">
    <source>
        <dbReference type="Proteomes" id="UP001156882"/>
    </source>
</evidence>